<dbReference type="GeneID" id="85450898"/>
<protein>
    <submittedName>
        <fullName evidence="2">Uncharacterized protein</fullName>
    </submittedName>
</protein>
<dbReference type="RefSeq" id="XP_060435176.1">
    <property type="nucleotide sequence ID" value="XM_060566372.1"/>
</dbReference>
<feature type="region of interest" description="Disordered" evidence="1">
    <location>
        <begin position="1"/>
        <end position="66"/>
    </location>
</feature>
<evidence type="ECO:0000256" key="1">
    <source>
        <dbReference type="SAM" id="MobiDB-lite"/>
    </source>
</evidence>
<feature type="compositionally biased region" description="Basic residues" evidence="1">
    <location>
        <begin position="207"/>
        <end position="216"/>
    </location>
</feature>
<feature type="compositionally biased region" description="Basic and acidic residues" evidence="1">
    <location>
        <begin position="217"/>
        <end position="228"/>
    </location>
</feature>
<feature type="compositionally biased region" description="Basic and acidic residues" evidence="1">
    <location>
        <begin position="51"/>
        <end position="66"/>
    </location>
</feature>
<keyword evidence="3" id="KW-1185">Reference proteome</keyword>
<dbReference type="EMBL" id="JAHMHR010000004">
    <property type="protein sequence ID" value="KAK1691481.1"/>
    <property type="molecule type" value="Genomic_DNA"/>
</dbReference>
<evidence type="ECO:0000313" key="2">
    <source>
        <dbReference type="EMBL" id="KAK1691481.1"/>
    </source>
</evidence>
<evidence type="ECO:0000313" key="3">
    <source>
        <dbReference type="Proteomes" id="UP001224890"/>
    </source>
</evidence>
<comment type="caution">
    <text evidence="2">The sequence shown here is derived from an EMBL/GenBank/DDBJ whole genome shotgun (WGS) entry which is preliminary data.</text>
</comment>
<proteinExistence type="predicted"/>
<dbReference type="Proteomes" id="UP001224890">
    <property type="component" value="Unassembled WGS sequence"/>
</dbReference>
<reference evidence="2" key="1">
    <citation type="submission" date="2021-06" db="EMBL/GenBank/DDBJ databases">
        <title>Comparative genomics, transcriptomics and evolutionary studies reveal genomic signatures of adaptation to plant cell wall in hemibiotrophic fungi.</title>
        <authorList>
            <consortium name="DOE Joint Genome Institute"/>
            <person name="Baroncelli R."/>
            <person name="Diaz J.F."/>
            <person name="Benocci T."/>
            <person name="Peng M."/>
            <person name="Battaglia E."/>
            <person name="Haridas S."/>
            <person name="Andreopoulos W."/>
            <person name="Labutti K."/>
            <person name="Pangilinan J."/>
            <person name="Floch G.L."/>
            <person name="Makela M.R."/>
            <person name="Henrissat B."/>
            <person name="Grigoriev I.V."/>
            <person name="Crouch J.A."/>
            <person name="De Vries R.P."/>
            <person name="Sukno S.A."/>
            <person name="Thon M.R."/>
        </authorList>
    </citation>
    <scope>NUCLEOTIDE SEQUENCE</scope>
    <source>
        <strain evidence="2">CBS 193.32</strain>
    </source>
</reference>
<gene>
    <name evidence="2" type="ORF">BDP55DRAFT_265983</name>
</gene>
<dbReference type="AlphaFoldDB" id="A0AAJ0F195"/>
<sequence>MFDLPQCGLFQFNHDDDDSRDAARQRRKGTASPFRPIPSHPHPSNQEDAETEKSHSERQKRYQDRTEKRRIADIAWVSVPELYPHPGQFRSSHTCRTLIHRSIQPSAANPIPPRLLLHRSQPMTARIFVDMHWQAKGGLASLQGPRKIAVFVVCRKFPPTRLLHRDCGTFSPKAPKVGWDFPRSSGKRNGIALSSDRTIAEDSKKDRTGRRTRHRERAQLEQSDRNDRLPGPNPAMSWQVLVGGLG</sequence>
<name>A0AAJ0F195_9PEZI</name>
<feature type="region of interest" description="Disordered" evidence="1">
    <location>
        <begin position="175"/>
        <end position="236"/>
    </location>
</feature>
<accession>A0AAJ0F195</accession>
<organism evidence="2 3">
    <name type="scientific">Colletotrichum godetiae</name>
    <dbReference type="NCBI Taxonomy" id="1209918"/>
    <lineage>
        <taxon>Eukaryota</taxon>
        <taxon>Fungi</taxon>
        <taxon>Dikarya</taxon>
        <taxon>Ascomycota</taxon>
        <taxon>Pezizomycotina</taxon>
        <taxon>Sordariomycetes</taxon>
        <taxon>Hypocreomycetidae</taxon>
        <taxon>Glomerellales</taxon>
        <taxon>Glomerellaceae</taxon>
        <taxon>Colletotrichum</taxon>
        <taxon>Colletotrichum acutatum species complex</taxon>
    </lineage>
</organism>